<sequence>MNDTLEIEMARQKALFENEIKKLSPEGKVMFDGVMKDLDALWERSFTSTNNVEQKSAAVLAFSVFMYKIAD</sequence>
<proteinExistence type="predicted"/>
<gene>
    <name evidence="1" type="ORF">F0M16_19240</name>
</gene>
<name>A0A5Q6PDX7_VIBCL</name>
<protein>
    <submittedName>
        <fullName evidence="1">Uncharacterized protein</fullName>
    </submittedName>
</protein>
<dbReference type="Proteomes" id="UP000323225">
    <property type="component" value="Unassembled WGS sequence"/>
</dbReference>
<dbReference type="EMBL" id="VUAA01000028">
    <property type="protein sequence ID" value="KAA1253078.1"/>
    <property type="molecule type" value="Genomic_DNA"/>
</dbReference>
<accession>A0A5Q6PDX7</accession>
<comment type="caution">
    <text evidence="1">The sequence shown here is derived from an EMBL/GenBank/DDBJ whole genome shotgun (WGS) entry which is preliminary data.</text>
</comment>
<dbReference type="AlphaFoldDB" id="A0A5Q6PDX7"/>
<reference evidence="1 2" key="1">
    <citation type="submission" date="2019-09" db="EMBL/GenBank/DDBJ databases">
        <authorList>
            <person name="Kritzky A."/>
            <person name="Schelkanova E.Y."/>
            <person name="Alkhova Z.V."/>
            <person name="Smirnova N.I."/>
        </authorList>
    </citation>
    <scope>NUCLEOTIDE SEQUENCE [LARGE SCALE GENOMIC DNA]</scope>
    <source>
        <strain evidence="1 2">M1526</strain>
    </source>
</reference>
<evidence type="ECO:0000313" key="1">
    <source>
        <dbReference type="EMBL" id="KAA1253078.1"/>
    </source>
</evidence>
<organism evidence="1 2">
    <name type="scientific">Vibrio cholerae</name>
    <dbReference type="NCBI Taxonomy" id="666"/>
    <lineage>
        <taxon>Bacteria</taxon>
        <taxon>Pseudomonadati</taxon>
        <taxon>Pseudomonadota</taxon>
        <taxon>Gammaproteobacteria</taxon>
        <taxon>Vibrionales</taxon>
        <taxon>Vibrionaceae</taxon>
        <taxon>Vibrio</taxon>
    </lineage>
</organism>
<evidence type="ECO:0000313" key="2">
    <source>
        <dbReference type="Proteomes" id="UP000323225"/>
    </source>
</evidence>